<gene>
    <name evidence="2" type="ORF">BG653_06623</name>
</gene>
<sequence>MTRKCARAGHGRMPRGVRSGPGPGGSGSEPGRAGPPPVYPTRATDRKRPAADVPRPVGAPSRPGEPTGWHSSEAR</sequence>
<proteinExistence type="predicted"/>
<reference evidence="2 3" key="1">
    <citation type="submission" date="2016-09" db="EMBL/GenBank/DDBJ databases">
        <title>Streptomyces platensis DSM40041, a candidate organism with high potential of specific P450 cytochromes.</title>
        <authorList>
            <person name="Grumaz C."/>
            <person name="Vainshtein Y."/>
            <person name="Kirstahler P."/>
            <person name="Sohn K."/>
        </authorList>
    </citation>
    <scope>NUCLEOTIDE SEQUENCE [LARGE SCALE GENOMIC DNA]</scope>
    <source>
        <strain evidence="2 3">DSM 40041</strain>
    </source>
</reference>
<protein>
    <submittedName>
        <fullName evidence="2">Uncharacterized protein</fullName>
    </submittedName>
</protein>
<evidence type="ECO:0000313" key="2">
    <source>
        <dbReference type="EMBL" id="OSY37017.1"/>
    </source>
</evidence>
<evidence type="ECO:0000256" key="1">
    <source>
        <dbReference type="SAM" id="MobiDB-lite"/>
    </source>
</evidence>
<keyword evidence="3" id="KW-1185">Reference proteome</keyword>
<comment type="caution">
    <text evidence="2">The sequence shown here is derived from an EMBL/GenBank/DDBJ whole genome shotgun (WGS) entry which is preliminary data.</text>
</comment>
<evidence type="ECO:0000313" key="3">
    <source>
        <dbReference type="Proteomes" id="UP000194225"/>
    </source>
</evidence>
<dbReference type="Proteomes" id="UP000194225">
    <property type="component" value="Unassembled WGS sequence"/>
</dbReference>
<dbReference type="EMBL" id="MIGA01000071">
    <property type="protein sequence ID" value="OSY37017.1"/>
    <property type="molecule type" value="Genomic_DNA"/>
</dbReference>
<feature type="region of interest" description="Disordered" evidence="1">
    <location>
        <begin position="1"/>
        <end position="75"/>
    </location>
</feature>
<organism evidence="2 3">
    <name type="scientific">Streptomyces platensis</name>
    <dbReference type="NCBI Taxonomy" id="58346"/>
    <lineage>
        <taxon>Bacteria</taxon>
        <taxon>Bacillati</taxon>
        <taxon>Actinomycetota</taxon>
        <taxon>Actinomycetes</taxon>
        <taxon>Kitasatosporales</taxon>
        <taxon>Streptomycetaceae</taxon>
        <taxon>Streptomyces</taxon>
    </lineage>
</organism>
<name>A0ABX3XM96_STRPT</name>
<accession>A0ABX3XM96</accession>
<feature type="compositionally biased region" description="Gly residues" evidence="1">
    <location>
        <begin position="19"/>
        <end position="28"/>
    </location>
</feature>
<feature type="compositionally biased region" description="Basic residues" evidence="1">
    <location>
        <begin position="1"/>
        <end position="15"/>
    </location>
</feature>